<dbReference type="AlphaFoldDB" id="D1QMT6"/>
<dbReference type="EMBL" id="ACUZ02000003">
    <property type="protein sequence ID" value="EFB33335.1"/>
    <property type="molecule type" value="Genomic_DNA"/>
</dbReference>
<dbReference type="Proteomes" id="UP000004079">
    <property type="component" value="Unassembled WGS sequence"/>
</dbReference>
<gene>
    <name evidence="1" type="ORF">HMPREF0971_00094</name>
</gene>
<organism evidence="1 2">
    <name type="scientific">Segatella oris F0302</name>
    <dbReference type="NCBI Taxonomy" id="649760"/>
    <lineage>
        <taxon>Bacteria</taxon>
        <taxon>Pseudomonadati</taxon>
        <taxon>Bacteroidota</taxon>
        <taxon>Bacteroidia</taxon>
        <taxon>Bacteroidales</taxon>
        <taxon>Prevotellaceae</taxon>
        <taxon>Segatella</taxon>
    </lineage>
</organism>
<evidence type="ECO:0000313" key="1">
    <source>
        <dbReference type="EMBL" id="EFB33335.1"/>
    </source>
</evidence>
<dbReference type="STRING" id="649760.HMPREF0971_00094"/>
<protein>
    <submittedName>
        <fullName evidence="1">Uncharacterized protein</fullName>
    </submittedName>
</protein>
<reference evidence="1 2" key="1">
    <citation type="submission" date="2009-11" db="EMBL/GenBank/DDBJ databases">
        <authorList>
            <person name="Weinstock G."/>
            <person name="Sodergren E."/>
            <person name="Clifton S."/>
            <person name="Fulton L."/>
            <person name="Fulton B."/>
            <person name="Courtney L."/>
            <person name="Fronick C."/>
            <person name="Harrison M."/>
            <person name="Strong C."/>
            <person name="Farmer C."/>
            <person name="Delahaunty K."/>
            <person name="Markovic C."/>
            <person name="Hall O."/>
            <person name="Minx P."/>
            <person name="Tomlinson C."/>
            <person name="Mitreva M."/>
            <person name="Nelson J."/>
            <person name="Hou S."/>
            <person name="Wollam A."/>
            <person name="Pepin K.H."/>
            <person name="Johnson M."/>
            <person name="Bhonagiri V."/>
            <person name="Nash W.E."/>
            <person name="Warren W."/>
            <person name="Chinwalla A."/>
            <person name="Mardis E.R."/>
            <person name="Wilson R.K."/>
        </authorList>
    </citation>
    <scope>NUCLEOTIDE SEQUENCE [LARGE SCALE GENOMIC DNA]</scope>
    <source>
        <strain evidence="1 2">F0302</strain>
    </source>
</reference>
<evidence type="ECO:0000313" key="2">
    <source>
        <dbReference type="Proteomes" id="UP000004079"/>
    </source>
</evidence>
<accession>D1QMT6</accession>
<name>D1QMT6_9BACT</name>
<comment type="caution">
    <text evidence="1">The sequence shown here is derived from an EMBL/GenBank/DDBJ whole genome shotgun (WGS) entry which is preliminary data.</text>
</comment>
<sequence length="61" mass="7355">MQFCNRVVFICDVEKRKRESQHATFPRAKIMIFECKCKSVVNLIYRKLWFYGSSKNVGWSF</sequence>
<proteinExistence type="predicted"/>
<dbReference type="HOGENOM" id="CLU_2918879_0_0_10"/>